<feature type="transmembrane region" description="Helical" evidence="7">
    <location>
        <begin position="466"/>
        <end position="493"/>
    </location>
</feature>
<evidence type="ECO:0000259" key="11">
    <source>
        <dbReference type="Pfam" id="PF14703"/>
    </source>
</evidence>
<dbReference type="InterPro" id="IPR027815">
    <property type="entry name" value="CSC1/OSCA1-like_cyt"/>
</dbReference>
<dbReference type="InterPro" id="IPR022257">
    <property type="entry name" value="PHM7_ext"/>
</dbReference>
<dbReference type="Pfam" id="PF12621">
    <property type="entry name" value="PHM7_ext"/>
    <property type="match status" value="1"/>
</dbReference>
<feature type="domain" description="CSC1/OSCA1-like cytosolic" evidence="11">
    <location>
        <begin position="188"/>
        <end position="359"/>
    </location>
</feature>
<dbReference type="PANTHER" id="PTHR13018:SF26">
    <property type="entry name" value="DOMAIN PROTEIN, PUTATIVE (AFU_ORTHOLOGUE AFUA_5G10920)-RELATED"/>
    <property type="match status" value="1"/>
</dbReference>
<feature type="transmembrane region" description="Helical" evidence="7">
    <location>
        <begin position="374"/>
        <end position="398"/>
    </location>
</feature>
<name>A0A2T0FMQ6_9ASCO</name>
<dbReference type="PANTHER" id="PTHR13018">
    <property type="entry name" value="PROBABLE MEMBRANE PROTEIN DUF221-RELATED"/>
    <property type="match status" value="1"/>
</dbReference>
<dbReference type="AlphaFoldDB" id="A0A2T0FMQ6"/>
<dbReference type="GO" id="GO:0005227">
    <property type="term" value="F:calcium-activated cation channel activity"/>
    <property type="evidence" value="ECO:0007669"/>
    <property type="project" value="InterPro"/>
</dbReference>
<keyword evidence="3" id="KW-0813">Transport</keyword>
<evidence type="ECO:0000259" key="10">
    <source>
        <dbReference type="Pfam" id="PF13967"/>
    </source>
</evidence>
<dbReference type="GeneID" id="36517628"/>
<keyword evidence="5 7" id="KW-1133">Transmembrane helix</keyword>
<evidence type="ECO:0000313" key="13">
    <source>
        <dbReference type="Proteomes" id="UP000238350"/>
    </source>
</evidence>
<keyword evidence="13" id="KW-1185">Reference proteome</keyword>
<evidence type="ECO:0000256" key="3">
    <source>
        <dbReference type="ARBA" id="ARBA00022448"/>
    </source>
</evidence>
<feature type="transmembrane region" description="Helical" evidence="7">
    <location>
        <begin position="513"/>
        <end position="541"/>
    </location>
</feature>
<dbReference type="GO" id="GO:0005886">
    <property type="term" value="C:plasma membrane"/>
    <property type="evidence" value="ECO:0007669"/>
    <property type="project" value="TreeGrafter"/>
</dbReference>
<evidence type="ECO:0000256" key="2">
    <source>
        <dbReference type="ARBA" id="ARBA00007779"/>
    </source>
</evidence>
<evidence type="ECO:0000313" key="12">
    <source>
        <dbReference type="EMBL" id="PRT56260.1"/>
    </source>
</evidence>
<feature type="transmembrane region" description="Helical" evidence="7">
    <location>
        <begin position="144"/>
        <end position="163"/>
    </location>
</feature>
<reference evidence="12 13" key="1">
    <citation type="submission" date="2017-04" db="EMBL/GenBank/DDBJ databases">
        <title>Genome sequencing of [Candida] sorbophila.</title>
        <authorList>
            <person name="Ahn J.O."/>
        </authorList>
    </citation>
    <scope>NUCLEOTIDE SEQUENCE [LARGE SCALE GENOMIC DNA]</scope>
    <source>
        <strain evidence="12 13">DS02</strain>
    </source>
</reference>
<evidence type="ECO:0000256" key="5">
    <source>
        <dbReference type="ARBA" id="ARBA00022989"/>
    </source>
</evidence>
<dbReference type="InterPro" id="IPR032880">
    <property type="entry name" value="CSC1/OSCA1-like_N"/>
</dbReference>
<comment type="similarity">
    <text evidence="2">Belongs to the CSC1 (TC 1.A.17) family.</text>
</comment>
<organism evidence="12 13">
    <name type="scientific">Wickerhamiella sorbophila</name>
    <dbReference type="NCBI Taxonomy" id="45607"/>
    <lineage>
        <taxon>Eukaryota</taxon>
        <taxon>Fungi</taxon>
        <taxon>Dikarya</taxon>
        <taxon>Ascomycota</taxon>
        <taxon>Saccharomycotina</taxon>
        <taxon>Dipodascomycetes</taxon>
        <taxon>Dipodascales</taxon>
        <taxon>Trichomonascaceae</taxon>
        <taxon>Wickerhamiella</taxon>
    </lineage>
</organism>
<dbReference type="InterPro" id="IPR003864">
    <property type="entry name" value="CSC1/OSCA1-like_7TM"/>
</dbReference>
<keyword evidence="4 7" id="KW-0812">Transmembrane</keyword>
<feature type="domain" description="CSC1/OSCA1-like 7TM region" evidence="8">
    <location>
        <begin position="378"/>
        <end position="643"/>
    </location>
</feature>
<dbReference type="InterPro" id="IPR045122">
    <property type="entry name" value="Csc1-like"/>
</dbReference>
<evidence type="ECO:0000256" key="6">
    <source>
        <dbReference type="ARBA" id="ARBA00023136"/>
    </source>
</evidence>
<feature type="transmembrane region" description="Helical" evidence="7">
    <location>
        <begin position="562"/>
        <end position="581"/>
    </location>
</feature>
<dbReference type="Pfam" id="PF14703">
    <property type="entry name" value="PHM7_cyt"/>
    <property type="match status" value="1"/>
</dbReference>
<protein>
    <submittedName>
        <fullName evidence="12">Uncharacterized protein RSN1</fullName>
    </submittedName>
</protein>
<dbReference type="OrthoDB" id="1076608at2759"/>
<accession>A0A2T0FMQ6</accession>
<evidence type="ECO:0000259" key="8">
    <source>
        <dbReference type="Pfam" id="PF02714"/>
    </source>
</evidence>
<dbReference type="RefSeq" id="XP_024666205.1">
    <property type="nucleotide sequence ID" value="XM_024810437.1"/>
</dbReference>
<comment type="caution">
    <text evidence="12">The sequence shown here is derived from an EMBL/GenBank/DDBJ whole genome shotgun (WGS) entry which is preliminary data.</text>
</comment>
<feature type="transmembrane region" description="Helical" evidence="7">
    <location>
        <begin position="587"/>
        <end position="604"/>
    </location>
</feature>
<dbReference type="Proteomes" id="UP000238350">
    <property type="component" value="Unassembled WGS sequence"/>
</dbReference>
<gene>
    <name evidence="12" type="ORF">B9G98_03880</name>
</gene>
<keyword evidence="6 7" id="KW-0472">Membrane</keyword>
<evidence type="ECO:0000256" key="7">
    <source>
        <dbReference type="SAM" id="Phobius"/>
    </source>
</evidence>
<proteinExistence type="inferred from homology"/>
<feature type="transmembrane region" description="Helical" evidence="7">
    <location>
        <begin position="100"/>
        <end position="124"/>
    </location>
</feature>
<evidence type="ECO:0000259" key="9">
    <source>
        <dbReference type="Pfam" id="PF12621"/>
    </source>
</evidence>
<feature type="domain" description="CSC1/OSCA1-like N-terminal transmembrane" evidence="10">
    <location>
        <begin position="14"/>
        <end position="165"/>
    </location>
</feature>
<dbReference type="Pfam" id="PF02714">
    <property type="entry name" value="RSN1_7TM"/>
    <property type="match status" value="1"/>
</dbReference>
<evidence type="ECO:0000256" key="4">
    <source>
        <dbReference type="ARBA" id="ARBA00022692"/>
    </source>
</evidence>
<feature type="transmembrane region" description="Helical" evidence="7">
    <location>
        <begin position="12"/>
        <end position="36"/>
    </location>
</feature>
<feature type="transmembrane region" description="Helical" evidence="7">
    <location>
        <begin position="418"/>
        <end position="445"/>
    </location>
</feature>
<feature type="transmembrane region" description="Helical" evidence="7">
    <location>
        <begin position="624"/>
        <end position="643"/>
    </location>
</feature>
<sequence length="850" mass="94895">MADDSQVETSSGAAIVTAIIFNGAIALACMAVFLYLRPRNRRIYDKRIVSSQVPENRKPRALQKGVFAWFTDLVTRPDKEILAETGLDGYFFLRYLRMMFFYALAGLPLLWPVLMSLTATSHGGLTGLNKLQFGNISPSQRNRYYAHVFFSWLYFGLLIFMIYRELLLYTAVRAAALTCPAYRTRISSRTIFIASVPKHQLNEAYLAQLFPGVEHVFVGRDVKDLEDLVKQRSKLLGKVEGAANKVLKKAIKARMKAGGAGSDNLDDYVKKWPTHRLKFLIGEKVETLEYAKKEIPELNSKITSSQKSVDSKEPLSAAFITFQTQSQAEAASQVLSSSEPLRMTPKFIGLTPDEVYWPNLRVPWWKRMLQATGAAWSATCLIVFWAIPVAFVGFISQIDQLIALFPWMSFLKKLPSVLYGLVSSLLPIILLAVLMMLLPIIIRMLAKRAGAPSNTHVEYYTQKVYFIFQLVQVFFVTTVASSAMAVLPVLVHGDSVDVLEMLQNKVPAASNFYISYFLLQALVPFGMGMLQIVAVLLYYAFSKFLDGTPRKKWNRQNGLSSVGWGTEFPPYTLLACITIIYSIIAPFLLLFAALLFGLAYVLYLHNLTFISKPSNGRGIFYARAIKQLFAGLYTAELCLVALFVFSKRWAPVVLEAVMVLVTIYAQMKLGEAFNPMLLNLPRTLTYVEDVPLLGSDEALDDDDLNHAKGHKRVSSEDALIDLEAGTSTANGSESRSFKDRICNFLMPHKTLTPHVLRQTLLSDPVWTTRPTPLTAEEERVAYLNPAFGDDGDVVWLPSDPYGWAEQLAAQLQAAGIKAHTDGARVDLGEKKAALEVGDANVPIYSPEADY</sequence>
<comment type="subcellular location">
    <subcellularLocation>
        <location evidence="1">Membrane</location>
        <topology evidence="1">Multi-pass membrane protein</topology>
    </subcellularLocation>
</comment>
<dbReference type="Pfam" id="PF13967">
    <property type="entry name" value="RSN1_TM"/>
    <property type="match status" value="1"/>
</dbReference>
<feature type="domain" description="10TM putative phosphate transporter extracellular tail" evidence="9">
    <location>
        <begin position="744"/>
        <end position="826"/>
    </location>
</feature>
<dbReference type="EMBL" id="NDIQ01000022">
    <property type="protein sequence ID" value="PRT56260.1"/>
    <property type="molecule type" value="Genomic_DNA"/>
</dbReference>
<evidence type="ECO:0000256" key="1">
    <source>
        <dbReference type="ARBA" id="ARBA00004141"/>
    </source>
</evidence>